<keyword evidence="2 5" id="KW-0812">Transmembrane</keyword>
<evidence type="ECO:0000259" key="6">
    <source>
        <dbReference type="Pfam" id="PF01490"/>
    </source>
</evidence>
<evidence type="ECO:0000256" key="1">
    <source>
        <dbReference type="ARBA" id="ARBA00004141"/>
    </source>
</evidence>
<feature type="domain" description="Amino acid transporter transmembrane" evidence="6">
    <location>
        <begin position="28"/>
        <end position="393"/>
    </location>
</feature>
<sequence>MDELARESINLLAKPSSLNTERSGLSSCGAVFILLKSALGAGLLNFPWAFGKAGGIHTAVTVEMVSLIFLISGLVILGYCSSISQQSTYQGVVKEICGPTLGRLCEICFVFNVFMISIAFLVVVEDQLSKLCDSMANNETMADGADPPRPWYTDHRLGLSGVCLFVILPLSIPEELSFQKYSSILGTLAATYLTVMVVVKFYLMTDSKFIPEQHSSSVPSWTAIFTVMPTICFGFQCHEASVAIYSSMENKKLSHWILISVLSMVACLLIYSITGMYGYLTFGTDVAADMLMSYPDNEVLIIIGRLLFGISIITIYPIILHLGRSVIQDLCVKCRPQNVILAASSERRLRLFLTTCWLLVTMVIAQFVPDISEVISLIGGISAFFIFIFPGTAQHILGKAIPESGNYSHPWVRMTPFPGLVHYPEGQLDNVSLYSLTFCPAMLALYTHMRPCVASLYRAFILQHQQLGGRDKVAGKPTILMHLGFGHSLYRALISQQQQQPGGRDTVTG</sequence>
<dbReference type="InterPro" id="IPR013057">
    <property type="entry name" value="AA_transpt_TM"/>
</dbReference>
<feature type="transmembrane region" description="Helical" evidence="5">
    <location>
        <begin position="101"/>
        <end position="124"/>
    </location>
</feature>
<evidence type="ECO:0000256" key="3">
    <source>
        <dbReference type="ARBA" id="ARBA00022989"/>
    </source>
</evidence>
<evidence type="ECO:0000256" key="2">
    <source>
        <dbReference type="ARBA" id="ARBA00022692"/>
    </source>
</evidence>
<dbReference type="GO" id="GO:0016020">
    <property type="term" value="C:membrane"/>
    <property type="evidence" value="ECO:0007669"/>
    <property type="project" value="UniProtKB-SubCell"/>
</dbReference>
<comment type="subcellular location">
    <subcellularLocation>
        <location evidence="1">Membrane</location>
        <topology evidence="1">Multi-pass membrane protein</topology>
    </subcellularLocation>
</comment>
<gene>
    <name evidence="7" type="ORF">chiPu_0012700</name>
</gene>
<evidence type="ECO:0000313" key="7">
    <source>
        <dbReference type="EMBL" id="GCC34227.1"/>
    </source>
</evidence>
<evidence type="ECO:0000313" key="8">
    <source>
        <dbReference type="Proteomes" id="UP000287033"/>
    </source>
</evidence>
<dbReference type="OMA" id="QDFWKRS"/>
<evidence type="ECO:0000256" key="4">
    <source>
        <dbReference type="ARBA" id="ARBA00023136"/>
    </source>
</evidence>
<dbReference type="PANTHER" id="PTHR22950:SF226">
    <property type="entry name" value="SODIUM-COUPLED NEUTRAL AMINO ACID TRANSPORTER 8-RELATED"/>
    <property type="match status" value="1"/>
</dbReference>
<name>A0A401SUZ3_CHIPU</name>
<feature type="transmembrane region" description="Helical" evidence="5">
    <location>
        <begin position="257"/>
        <end position="279"/>
    </location>
</feature>
<keyword evidence="8" id="KW-1185">Reference proteome</keyword>
<evidence type="ECO:0000256" key="5">
    <source>
        <dbReference type="SAM" id="Phobius"/>
    </source>
</evidence>
<dbReference type="Proteomes" id="UP000287033">
    <property type="component" value="Unassembled WGS sequence"/>
</dbReference>
<dbReference type="EMBL" id="BEZZ01000580">
    <property type="protein sequence ID" value="GCC34227.1"/>
    <property type="molecule type" value="Genomic_DNA"/>
</dbReference>
<feature type="transmembrane region" description="Helical" evidence="5">
    <location>
        <begin position="24"/>
        <end position="44"/>
    </location>
</feature>
<dbReference type="Pfam" id="PF01490">
    <property type="entry name" value="Aa_trans"/>
    <property type="match status" value="1"/>
</dbReference>
<feature type="transmembrane region" description="Helical" evidence="5">
    <location>
        <begin position="299"/>
        <end position="319"/>
    </location>
</feature>
<dbReference type="STRING" id="137246.A0A401SUZ3"/>
<accession>A0A401SUZ3</accession>
<feature type="transmembrane region" description="Helical" evidence="5">
    <location>
        <begin position="374"/>
        <end position="393"/>
    </location>
</feature>
<feature type="transmembrane region" description="Helical" evidence="5">
    <location>
        <begin position="223"/>
        <end position="245"/>
    </location>
</feature>
<feature type="transmembrane region" description="Helical" evidence="5">
    <location>
        <begin position="155"/>
        <end position="172"/>
    </location>
</feature>
<proteinExistence type="predicted"/>
<dbReference type="PANTHER" id="PTHR22950">
    <property type="entry name" value="AMINO ACID TRANSPORTER"/>
    <property type="match status" value="1"/>
</dbReference>
<protein>
    <recommendedName>
        <fullName evidence="6">Amino acid transporter transmembrane domain-containing protein</fullName>
    </recommendedName>
</protein>
<keyword evidence="3 5" id="KW-1133">Transmembrane helix</keyword>
<reference evidence="7 8" key="1">
    <citation type="journal article" date="2018" name="Nat. Ecol. Evol.">
        <title>Shark genomes provide insights into elasmobranch evolution and the origin of vertebrates.</title>
        <authorList>
            <person name="Hara Y"/>
            <person name="Yamaguchi K"/>
            <person name="Onimaru K"/>
            <person name="Kadota M"/>
            <person name="Koyanagi M"/>
            <person name="Keeley SD"/>
            <person name="Tatsumi K"/>
            <person name="Tanaka K"/>
            <person name="Motone F"/>
            <person name="Kageyama Y"/>
            <person name="Nozu R"/>
            <person name="Adachi N"/>
            <person name="Nishimura O"/>
            <person name="Nakagawa R"/>
            <person name="Tanegashima C"/>
            <person name="Kiyatake I"/>
            <person name="Matsumoto R"/>
            <person name="Murakumo K"/>
            <person name="Nishida K"/>
            <person name="Terakita A"/>
            <person name="Kuratani S"/>
            <person name="Sato K"/>
            <person name="Hyodo S Kuraku.S."/>
        </authorList>
    </citation>
    <scope>NUCLEOTIDE SEQUENCE [LARGE SCALE GENOMIC DNA]</scope>
</reference>
<keyword evidence="4 5" id="KW-0472">Membrane</keyword>
<dbReference type="AlphaFoldDB" id="A0A401SUZ3"/>
<feature type="transmembrane region" description="Helical" evidence="5">
    <location>
        <begin position="349"/>
        <end position="368"/>
    </location>
</feature>
<feature type="transmembrane region" description="Helical" evidence="5">
    <location>
        <begin position="184"/>
        <end position="203"/>
    </location>
</feature>
<organism evidence="7 8">
    <name type="scientific">Chiloscyllium punctatum</name>
    <name type="common">Brownbanded bambooshark</name>
    <name type="synonym">Hemiscyllium punctatum</name>
    <dbReference type="NCBI Taxonomy" id="137246"/>
    <lineage>
        <taxon>Eukaryota</taxon>
        <taxon>Metazoa</taxon>
        <taxon>Chordata</taxon>
        <taxon>Craniata</taxon>
        <taxon>Vertebrata</taxon>
        <taxon>Chondrichthyes</taxon>
        <taxon>Elasmobranchii</taxon>
        <taxon>Galeomorphii</taxon>
        <taxon>Galeoidea</taxon>
        <taxon>Orectolobiformes</taxon>
        <taxon>Hemiscylliidae</taxon>
        <taxon>Chiloscyllium</taxon>
    </lineage>
</organism>
<dbReference type="GO" id="GO:0015179">
    <property type="term" value="F:L-amino acid transmembrane transporter activity"/>
    <property type="evidence" value="ECO:0007669"/>
    <property type="project" value="TreeGrafter"/>
</dbReference>
<feature type="transmembrane region" description="Helical" evidence="5">
    <location>
        <begin position="56"/>
        <end position="80"/>
    </location>
</feature>
<dbReference type="OrthoDB" id="438545at2759"/>
<comment type="caution">
    <text evidence="7">The sequence shown here is derived from an EMBL/GenBank/DDBJ whole genome shotgun (WGS) entry which is preliminary data.</text>
</comment>